<accession>A0AAD2FZR3</accession>
<name>A0AAD2FZR3_9STRA</name>
<feature type="transmembrane region" description="Helical" evidence="1">
    <location>
        <begin position="258"/>
        <end position="276"/>
    </location>
</feature>
<keyword evidence="1" id="KW-1133">Transmembrane helix</keyword>
<dbReference type="InterPro" id="IPR046341">
    <property type="entry name" value="SET_dom_sf"/>
</dbReference>
<evidence type="ECO:0000313" key="3">
    <source>
        <dbReference type="EMBL" id="CAJ1958456.1"/>
    </source>
</evidence>
<proteinExistence type="predicted"/>
<keyword evidence="1" id="KW-0812">Transmembrane</keyword>
<feature type="chain" id="PRO_5042204433" description="SET domain-containing protein" evidence="2">
    <location>
        <begin position="19"/>
        <end position="374"/>
    </location>
</feature>
<dbReference type="Gene3D" id="3.90.1410.10">
    <property type="entry name" value="set domain protein methyltransferase, domain 1"/>
    <property type="match status" value="1"/>
</dbReference>
<dbReference type="AlphaFoldDB" id="A0AAD2FZR3"/>
<dbReference type="EMBL" id="CAKOGP040001980">
    <property type="protein sequence ID" value="CAJ1958456.1"/>
    <property type="molecule type" value="Genomic_DNA"/>
</dbReference>
<keyword evidence="4" id="KW-1185">Reference proteome</keyword>
<comment type="caution">
    <text evidence="3">The sequence shown here is derived from an EMBL/GenBank/DDBJ whole genome shotgun (WGS) entry which is preliminary data.</text>
</comment>
<dbReference type="CDD" id="cd10527">
    <property type="entry name" value="SET_LSMT"/>
    <property type="match status" value="1"/>
</dbReference>
<dbReference type="Proteomes" id="UP001295423">
    <property type="component" value="Unassembled WGS sequence"/>
</dbReference>
<gene>
    <name evidence="3" type="ORF">CYCCA115_LOCUS17185</name>
</gene>
<evidence type="ECO:0008006" key="5">
    <source>
        <dbReference type="Google" id="ProtNLM"/>
    </source>
</evidence>
<evidence type="ECO:0000313" key="4">
    <source>
        <dbReference type="Proteomes" id="UP001295423"/>
    </source>
</evidence>
<keyword evidence="1" id="KW-0472">Membrane</keyword>
<reference evidence="3" key="1">
    <citation type="submission" date="2023-08" db="EMBL/GenBank/DDBJ databases">
        <authorList>
            <person name="Audoor S."/>
            <person name="Bilcke G."/>
        </authorList>
    </citation>
    <scope>NUCLEOTIDE SEQUENCE</scope>
</reference>
<dbReference type="PANTHER" id="PTHR13271">
    <property type="entry name" value="UNCHARACTERIZED PUTATIVE METHYLTRANSFERASE"/>
    <property type="match status" value="1"/>
</dbReference>
<organism evidence="3 4">
    <name type="scientific">Cylindrotheca closterium</name>
    <dbReference type="NCBI Taxonomy" id="2856"/>
    <lineage>
        <taxon>Eukaryota</taxon>
        <taxon>Sar</taxon>
        <taxon>Stramenopiles</taxon>
        <taxon>Ochrophyta</taxon>
        <taxon>Bacillariophyta</taxon>
        <taxon>Bacillariophyceae</taxon>
        <taxon>Bacillariophycidae</taxon>
        <taxon>Bacillariales</taxon>
        <taxon>Bacillariaceae</taxon>
        <taxon>Cylindrotheca</taxon>
    </lineage>
</organism>
<feature type="signal peptide" evidence="2">
    <location>
        <begin position="1"/>
        <end position="18"/>
    </location>
</feature>
<dbReference type="SUPFAM" id="SSF82199">
    <property type="entry name" value="SET domain"/>
    <property type="match status" value="1"/>
</dbReference>
<feature type="transmembrane region" description="Helical" evidence="1">
    <location>
        <begin position="232"/>
        <end position="251"/>
    </location>
</feature>
<protein>
    <recommendedName>
        <fullName evidence="5">SET domain-containing protein</fullName>
    </recommendedName>
</protein>
<keyword evidence="2" id="KW-0732">Signal</keyword>
<dbReference type="GO" id="GO:0016279">
    <property type="term" value="F:protein-lysine N-methyltransferase activity"/>
    <property type="evidence" value="ECO:0007669"/>
    <property type="project" value="TreeGrafter"/>
</dbReference>
<evidence type="ECO:0000256" key="1">
    <source>
        <dbReference type="SAM" id="Phobius"/>
    </source>
</evidence>
<evidence type="ECO:0000256" key="2">
    <source>
        <dbReference type="SAM" id="SignalP"/>
    </source>
</evidence>
<sequence>MNLVFLFTCSLYVPSTTAWLPRSIAGSVPTRLGDPSITKLKSSLHVESNSLGGVPSFESWFQRVEGTNAKEGLSHTAFGNLRGLTYASYGSDIITIPKSIVLDSDFTQPDWDAQLASKLWAECKKGPSSMISGYVDLLTNSQWTAADLPSMPPSTAPDALRHWTEGQLKVLKENPAGEKLLDLMQQQEQIWKSKFATAGSDISWEQFQWAMEVVHSRAFCGDFGVNSGIPKAVLLSLPVLAGIVGYCYSVVLHGQNDIVLALLSLVAGIPVVLSALTKDSQVAVLLPLIDSANHQEDADSTINYSQVGESFNLSVGETCIVETNGEKQLFISYGEKKDTELLLNYGFLQGVDVSDSCSDVRRQKLAEKFLSRQK</sequence>
<dbReference type="InterPro" id="IPR050600">
    <property type="entry name" value="SETD3_SETD6_MTase"/>
</dbReference>